<keyword evidence="1" id="KW-0695">RNA-directed DNA polymerase</keyword>
<sequence>MMASLFQMNTASTSGSGSLPINTIVNPKGELKAITTQSGLVLDGPTVPNPLTIINPEEDERVEETLTDPDLSEYTSRSHLILYKNTRLRLNEILLCIKGILFIRISRILQGCSSKNSKKKIKSKSKKFIKCSSSFLSTSFLLML</sequence>
<comment type="caution">
    <text evidence="1">The sequence shown here is derived from an EMBL/GenBank/DDBJ whole genome shotgun (WGS) entry which is preliminary data.</text>
</comment>
<organism evidence="1">
    <name type="scientific">Tanacetum cinerariifolium</name>
    <name type="common">Dalmatian daisy</name>
    <name type="synonym">Chrysanthemum cinerariifolium</name>
    <dbReference type="NCBI Taxonomy" id="118510"/>
    <lineage>
        <taxon>Eukaryota</taxon>
        <taxon>Viridiplantae</taxon>
        <taxon>Streptophyta</taxon>
        <taxon>Embryophyta</taxon>
        <taxon>Tracheophyta</taxon>
        <taxon>Spermatophyta</taxon>
        <taxon>Magnoliopsida</taxon>
        <taxon>eudicotyledons</taxon>
        <taxon>Gunneridae</taxon>
        <taxon>Pentapetalae</taxon>
        <taxon>asterids</taxon>
        <taxon>campanulids</taxon>
        <taxon>Asterales</taxon>
        <taxon>Asteraceae</taxon>
        <taxon>Asteroideae</taxon>
        <taxon>Anthemideae</taxon>
        <taxon>Anthemidinae</taxon>
        <taxon>Tanacetum</taxon>
    </lineage>
</organism>
<dbReference type="EMBL" id="BKCJ011451594">
    <property type="protein sequence ID" value="GFD34860.1"/>
    <property type="molecule type" value="Genomic_DNA"/>
</dbReference>
<proteinExistence type="predicted"/>
<name>A0A699VK42_TANCI</name>
<keyword evidence="1" id="KW-0808">Transferase</keyword>
<dbReference type="GO" id="GO:0003964">
    <property type="term" value="F:RNA-directed DNA polymerase activity"/>
    <property type="evidence" value="ECO:0007669"/>
    <property type="project" value="UniProtKB-KW"/>
</dbReference>
<keyword evidence="1" id="KW-0548">Nucleotidyltransferase</keyword>
<accession>A0A699VK42</accession>
<protein>
    <submittedName>
        <fullName evidence="1">Reverse transcriptase domain-containing protein</fullName>
    </submittedName>
</protein>
<gene>
    <name evidence="1" type="ORF">Tci_906829</name>
</gene>
<reference evidence="1" key="1">
    <citation type="journal article" date="2019" name="Sci. Rep.">
        <title>Draft genome of Tanacetum cinerariifolium, the natural source of mosquito coil.</title>
        <authorList>
            <person name="Yamashiro T."/>
            <person name="Shiraishi A."/>
            <person name="Satake H."/>
            <person name="Nakayama K."/>
        </authorList>
    </citation>
    <scope>NUCLEOTIDE SEQUENCE</scope>
</reference>
<evidence type="ECO:0000313" key="1">
    <source>
        <dbReference type="EMBL" id="GFD34860.1"/>
    </source>
</evidence>
<dbReference type="AlphaFoldDB" id="A0A699VK42"/>